<dbReference type="RefSeq" id="WP_345060033.1">
    <property type="nucleotide sequence ID" value="NZ_BAABEX010000001.1"/>
</dbReference>
<organism evidence="6 7">
    <name type="scientific">Acidovorax lacteus</name>
    <dbReference type="NCBI Taxonomy" id="1924988"/>
    <lineage>
        <taxon>Bacteria</taxon>
        <taxon>Pseudomonadati</taxon>
        <taxon>Pseudomonadota</taxon>
        <taxon>Betaproteobacteria</taxon>
        <taxon>Burkholderiales</taxon>
        <taxon>Comamonadaceae</taxon>
        <taxon>Acidovorax</taxon>
    </lineage>
</organism>
<keyword evidence="3" id="KW-0804">Transcription</keyword>
<keyword evidence="1" id="KW-0805">Transcription regulation</keyword>
<feature type="domain" description="HTH iclR-type" evidence="4">
    <location>
        <begin position="17"/>
        <end position="79"/>
    </location>
</feature>
<accession>A0ABP8KWE0</accession>
<evidence type="ECO:0000259" key="4">
    <source>
        <dbReference type="PROSITE" id="PS51077"/>
    </source>
</evidence>
<dbReference type="InterPro" id="IPR050707">
    <property type="entry name" value="HTH_MetabolicPath_Reg"/>
</dbReference>
<dbReference type="Pfam" id="PF01614">
    <property type="entry name" value="IclR_C"/>
    <property type="match status" value="1"/>
</dbReference>
<evidence type="ECO:0000313" key="7">
    <source>
        <dbReference type="Proteomes" id="UP001501788"/>
    </source>
</evidence>
<dbReference type="SUPFAM" id="SSF55781">
    <property type="entry name" value="GAF domain-like"/>
    <property type="match status" value="1"/>
</dbReference>
<dbReference type="SMART" id="SM00346">
    <property type="entry name" value="HTH_ICLR"/>
    <property type="match status" value="1"/>
</dbReference>
<name>A0ABP8KWE0_9BURK</name>
<dbReference type="PANTHER" id="PTHR30136">
    <property type="entry name" value="HELIX-TURN-HELIX TRANSCRIPTIONAL REGULATOR, ICLR FAMILY"/>
    <property type="match status" value="1"/>
</dbReference>
<dbReference type="Gene3D" id="3.30.450.40">
    <property type="match status" value="1"/>
</dbReference>
<dbReference type="PANTHER" id="PTHR30136:SF8">
    <property type="entry name" value="TRANSCRIPTIONAL REGULATORY PROTEIN"/>
    <property type="match status" value="1"/>
</dbReference>
<keyword evidence="2" id="KW-0238">DNA-binding</keyword>
<keyword evidence="7" id="KW-1185">Reference proteome</keyword>
<evidence type="ECO:0000256" key="3">
    <source>
        <dbReference type="ARBA" id="ARBA00023163"/>
    </source>
</evidence>
<dbReference type="PROSITE" id="PS51078">
    <property type="entry name" value="ICLR_ED"/>
    <property type="match status" value="1"/>
</dbReference>
<dbReference type="SUPFAM" id="SSF46785">
    <property type="entry name" value="Winged helix' DNA-binding domain"/>
    <property type="match status" value="1"/>
</dbReference>
<dbReference type="PROSITE" id="PS51077">
    <property type="entry name" value="HTH_ICLR"/>
    <property type="match status" value="1"/>
</dbReference>
<dbReference type="EMBL" id="BAABEX010000001">
    <property type="protein sequence ID" value="GAA4417288.1"/>
    <property type="molecule type" value="Genomic_DNA"/>
</dbReference>
<dbReference type="InterPro" id="IPR014757">
    <property type="entry name" value="Tscrpt_reg_IclR_C"/>
</dbReference>
<evidence type="ECO:0000256" key="1">
    <source>
        <dbReference type="ARBA" id="ARBA00023015"/>
    </source>
</evidence>
<comment type="caution">
    <text evidence="6">The sequence shown here is derived from an EMBL/GenBank/DDBJ whole genome shotgun (WGS) entry which is preliminary data.</text>
</comment>
<dbReference type="InterPro" id="IPR036390">
    <property type="entry name" value="WH_DNA-bd_sf"/>
</dbReference>
<evidence type="ECO:0000256" key="2">
    <source>
        <dbReference type="ARBA" id="ARBA00023125"/>
    </source>
</evidence>
<reference evidence="7" key="1">
    <citation type="journal article" date="2019" name="Int. J. Syst. Evol. Microbiol.">
        <title>The Global Catalogue of Microorganisms (GCM) 10K type strain sequencing project: providing services to taxonomists for standard genome sequencing and annotation.</title>
        <authorList>
            <consortium name="The Broad Institute Genomics Platform"/>
            <consortium name="The Broad Institute Genome Sequencing Center for Infectious Disease"/>
            <person name="Wu L."/>
            <person name="Ma J."/>
        </authorList>
    </citation>
    <scope>NUCLEOTIDE SEQUENCE [LARGE SCALE GENOMIC DNA]</scope>
    <source>
        <strain evidence="7">JCM 31890</strain>
    </source>
</reference>
<dbReference type="InterPro" id="IPR036388">
    <property type="entry name" value="WH-like_DNA-bd_sf"/>
</dbReference>
<gene>
    <name evidence="6" type="ORF">GCM10023090_00620</name>
</gene>
<evidence type="ECO:0000259" key="5">
    <source>
        <dbReference type="PROSITE" id="PS51078"/>
    </source>
</evidence>
<evidence type="ECO:0000313" key="6">
    <source>
        <dbReference type="EMBL" id="GAA4417288.1"/>
    </source>
</evidence>
<protein>
    <submittedName>
        <fullName evidence="6">IclR family transcriptional regulator</fullName>
    </submittedName>
</protein>
<dbReference type="Pfam" id="PF09339">
    <property type="entry name" value="HTH_IclR"/>
    <property type="match status" value="1"/>
</dbReference>
<feature type="domain" description="IclR-ED" evidence="5">
    <location>
        <begin position="80"/>
        <end position="265"/>
    </location>
</feature>
<dbReference type="Proteomes" id="UP001501788">
    <property type="component" value="Unassembled WGS sequence"/>
</dbReference>
<proteinExistence type="predicted"/>
<dbReference type="InterPro" id="IPR029016">
    <property type="entry name" value="GAF-like_dom_sf"/>
</dbReference>
<dbReference type="Gene3D" id="1.10.10.10">
    <property type="entry name" value="Winged helix-like DNA-binding domain superfamily/Winged helix DNA-binding domain"/>
    <property type="match status" value="1"/>
</dbReference>
<dbReference type="InterPro" id="IPR005471">
    <property type="entry name" value="Tscrpt_reg_IclR_N"/>
</dbReference>
<sequence>MPRTPSPDTSAKRRQRVQSAETGMTILKALARLGGAASLTAIAAEADESAAKVHRYLSSLASEGLVAQHPATQHYHLGPEAVRIGLAALRQCDPVRMGESALLRLRESLQVTCFIAVLGNRGPTVMRMEEPSLPVTVNIRPGSVLPLLWSASGQAFVAFADDAELRAQAEAEYAGATAEQRSVMGGPDPVGTLCQQVRTQGCAIVRDTLLAGISAIAAPVRDARGHVVAVLTALGASNGFDTRPGGKVCPALMHEAGLISAAMGYVPPAAG</sequence>